<dbReference type="Pfam" id="PF12697">
    <property type="entry name" value="Abhydrolase_6"/>
    <property type="match status" value="1"/>
</dbReference>
<evidence type="ECO:0000313" key="3">
    <source>
        <dbReference type="Proteomes" id="UP001464555"/>
    </source>
</evidence>
<evidence type="ECO:0000313" key="2">
    <source>
        <dbReference type="EMBL" id="MEL1243133.1"/>
    </source>
</evidence>
<dbReference type="PANTHER" id="PTHR43194">
    <property type="entry name" value="HYDROLASE ALPHA/BETA FOLD FAMILY"/>
    <property type="match status" value="1"/>
</dbReference>
<dbReference type="PANTHER" id="PTHR43194:SF2">
    <property type="entry name" value="PEROXISOMAL MEMBRANE PROTEIN LPX1"/>
    <property type="match status" value="1"/>
</dbReference>
<name>A0ABU9HSK2_9FLAO</name>
<keyword evidence="3" id="KW-1185">Reference proteome</keyword>
<dbReference type="InterPro" id="IPR000073">
    <property type="entry name" value="AB_hydrolase_1"/>
</dbReference>
<dbReference type="EMBL" id="JBBYHR010000001">
    <property type="protein sequence ID" value="MEL1243133.1"/>
    <property type="molecule type" value="Genomic_DNA"/>
</dbReference>
<dbReference type="RefSeq" id="WP_341695451.1">
    <property type="nucleotide sequence ID" value="NZ_JBBYHR010000001.1"/>
</dbReference>
<dbReference type="SUPFAM" id="SSF53474">
    <property type="entry name" value="alpha/beta-Hydrolases"/>
    <property type="match status" value="1"/>
</dbReference>
<comment type="caution">
    <text evidence="2">The sequence shown here is derived from an EMBL/GenBank/DDBJ whole genome shotgun (WGS) entry which is preliminary data.</text>
</comment>
<dbReference type="GO" id="GO:0016787">
    <property type="term" value="F:hydrolase activity"/>
    <property type="evidence" value="ECO:0007669"/>
    <property type="project" value="UniProtKB-KW"/>
</dbReference>
<dbReference type="Proteomes" id="UP001464555">
    <property type="component" value="Unassembled WGS sequence"/>
</dbReference>
<sequence>MIAATTTTTTTIVFITGAFVTHHIWDGWINYFTGKGFNCIAPAWPYKDGTAEELRNRMPNDTDLAGLRLQELLDHYSAIIQRLPEKPIVIGHSLGGLLVQLLVNKDLVTAGIAIHSVPPKGVTSFKWSFIKSIWKPLGYFTSAKKTHLMSLAEWKYAFTNGMSEQEQKESYEKNVIPESKRVLRDILTKAAKVDFKKPRPPLLFISGSTDNIIPESLNYDNYLKYDRSHSVTGYKEFAGKNHFVPGLPSWHDEAGYIIEWLQIAGV</sequence>
<proteinExistence type="predicted"/>
<reference evidence="2 3" key="1">
    <citation type="submission" date="2024-04" db="EMBL/GenBank/DDBJ databases">
        <title>Flavobacterium sp. DGU11 16S ribosomal RNA gene Genome sequencing and assembly.</title>
        <authorList>
            <person name="Park S."/>
        </authorList>
    </citation>
    <scope>NUCLEOTIDE SEQUENCE [LARGE SCALE GENOMIC DNA]</scope>
    <source>
        <strain evidence="2 3">DGU11</strain>
    </source>
</reference>
<dbReference type="InterPro" id="IPR050228">
    <property type="entry name" value="Carboxylesterase_BioH"/>
</dbReference>
<protein>
    <submittedName>
        <fullName evidence="2">Alpha/beta hydrolase</fullName>
    </submittedName>
</protein>
<evidence type="ECO:0000259" key="1">
    <source>
        <dbReference type="Pfam" id="PF12697"/>
    </source>
</evidence>
<keyword evidence="2" id="KW-0378">Hydrolase</keyword>
<feature type="domain" description="AB hydrolase-1" evidence="1">
    <location>
        <begin position="12"/>
        <end position="243"/>
    </location>
</feature>
<accession>A0ABU9HSK2</accession>
<organism evidence="2 3">
    <name type="scientific">Flavobacterium arundinis</name>
    <dbReference type="NCBI Taxonomy" id="3139143"/>
    <lineage>
        <taxon>Bacteria</taxon>
        <taxon>Pseudomonadati</taxon>
        <taxon>Bacteroidota</taxon>
        <taxon>Flavobacteriia</taxon>
        <taxon>Flavobacteriales</taxon>
        <taxon>Flavobacteriaceae</taxon>
        <taxon>Flavobacterium</taxon>
    </lineage>
</organism>
<dbReference type="InterPro" id="IPR029058">
    <property type="entry name" value="AB_hydrolase_fold"/>
</dbReference>
<dbReference type="Gene3D" id="3.40.50.1820">
    <property type="entry name" value="alpha/beta hydrolase"/>
    <property type="match status" value="1"/>
</dbReference>
<gene>
    <name evidence="2" type="ORF">AAEO56_02570</name>
</gene>